<sequence>MGKAKPAKHTSAELAAKAKAALQNVGGGKAGLADRKGGSVGHAKYKCHICGQQAPDLKTMQIHHDAKHPKLAWEPEKCTDMHALTGGVTTQGVAVRGSKKKPIMDYEPLPSMPEDGGERGGTAGSPDEALLGEGWQWAAVPNLDQFFTRTYRYWEEKGFVVMLTARLLNLAALAFTVAMSALLLLYVNWGALQDPCLKADTCDLWKVAIRAHPLAGRWSFYTLLSVSYLSLFSLYWLAALAHLLYESRDLAEVRRFCNDTLGISDRQMATITWPEVAHRLVQVQRTHRLCAARDLSEHDIVSRVMRKENYLIGMLNKGVLALNVPVPGLRRYFLLTKTLEWNLYWCLLDAMFDERSFRLKPAFLHNEAALRRRLRVMALCNLAVAPFLLAFLLIYFFMKNAEKFYHHPSSVGARRWSPLAQWRLREFNELPHFVRHRLAASHTAAEDYIQQFPSLILSHVARLVSFVAGSVAALLLCITFIDERLLERDLLGRQLVWWVAVVGVLLALSRAFVIESTAAFDPETALMEVVAHTHYLPRHWRGRAHTREVQGQFQALFQYKALLFWEELSSILLTPLLLWFSLPQCAGAVLAFVEEHTVHVEGVGDVCSLAAFDFQRHGNARYGAPAAAPKLLRSRQGKMEKSFLSFAATYTGWEPDAAGQALLQQLAGAPAAPALAASLHTLHPMLPLGAARSPAAAAALRRRGAAAAAGNGYGGRHAGLHAVGGGDGLFGSAELAAGDQLVAEATSNLAAPPGTDPLDPVTASQLLLQSLYEQRRGQPAQQQRRQQPGQQAAQEQQKVAQQQQQQHAAGSPGLGAGMQGGQAAHPVQPQHPQQQQQQQQQQQHVWQQQRVLGAQLPAGSPRQPWLGRSPSARQRISEQQLSVLSRENSSAEYPPGGSSGGGGALVAAALDGGSLHASPAAPLPRLSGHGSPSPPDSMHSMSESLLQQQLLLLGQHGSQLASSSGPPASGSRSRSTDDADDGPPDCSSAMAEACNYSADADLLGFGVRLGTYLQALSAILNLKLDTDDAPGSAWVSLFSVVVIMALALKYVLQRTISNAMFIATAYIGWGQLLITPAVLLMPTIRCYKFLVALIYAAILFTCGLLLWYWASGFRRLETAACGATTAFFFAQVPAFGWFRYFNLAALGVVSALFLGLLALLMTSWRPAMLQRVNRPLTLGVSLVLFLVLMALGCELTLSWNGLTDIYSLNSTGQLVPLMAGIGAVTRDAYFWWARRRACALPPPAAPATRGGRWGGDSDAAVTAADAAALASPGYKHV</sequence>
<dbReference type="GO" id="GO:0034045">
    <property type="term" value="C:phagophore assembly site membrane"/>
    <property type="evidence" value="ECO:0007669"/>
    <property type="project" value="UniProtKB-SubCell"/>
</dbReference>
<evidence type="ECO:0000256" key="7">
    <source>
        <dbReference type="ARBA" id="ARBA00023006"/>
    </source>
</evidence>
<feature type="region of interest" description="Disordered" evidence="10">
    <location>
        <begin position="774"/>
        <end position="942"/>
    </location>
</feature>
<feature type="transmembrane region" description="Helical" evidence="11">
    <location>
        <begin position="463"/>
        <end position="483"/>
    </location>
</feature>
<dbReference type="Proteomes" id="UP000239649">
    <property type="component" value="Unassembled WGS sequence"/>
</dbReference>
<feature type="transmembrane region" description="Helical" evidence="11">
    <location>
        <begin position="376"/>
        <end position="398"/>
    </location>
</feature>
<dbReference type="STRING" id="554055.A0A2P6V2C1"/>
<dbReference type="EMBL" id="LHPF02000040">
    <property type="protein sequence ID" value="PSC68230.1"/>
    <property type="molecule type" value="Genomic_DNA"/>
</dbReference>
<keyword evidence="5 11" id="KW-0812">Transmembrane</keyword>
<evidence type="ECO:0000256" key="8">
    <source>
        <dbReference type="ARBA" id="ARBA00023055"/>
    </source>
</evidence>
<keyword evidence="13" id="KW-1185">Reference proteome</keyword>
<feature type="transmembrane region" description="Helical" evidence="11">
    <location>
        <begin position="1205"/>
        <end position="1225"/>
    </location>
</feature>
<keyword evidence="9 11" id="KW-0472">Membrane</keyword>
<feature type="transmembrane region" description="Helical" evidence="11">
    <location>
        <begin position="1176"/>
        <end position="1199"/>
    </location>
</feature>
<feature type="compositionally biased region" description="Low complexity" evidence="10">
    <location>
        <begin position="821"/>
        <end position="849"/>
    </location>
</feature>
<feature type="compositionally biased region" description="Low complexity" evidence="10">
    <location>
        <begin position="957"/>
        <end position="973"/>
    </location>
</feature>
<evidence type="ECO:0000313" key="13">
    <source>
        <dbReference type="Proteomes" id="UP000239649"/>
    </source>
</evidence>
<evidence type="ECO:0000256" key="6">
    <source>
        <dbReference type="ARBA" id="ARBA00022989"/>
    </source>
</evidence>
<dbReference type="GO" id="GO:0061709">
    <property type="term" value="P:reticulophagy"/>
    <property type="evidence" value="ECO:0007669"/>
    <property type="project" value="TreeGrafter"/>
</dbReference>
<keyword evidence="6 11" id="KW-1133">Transmembrane helix</keyword>
<feature type="region of interest" description="Disordered" evidence="10">
    <location>
        <begin position="103"/>
        <end position="125"/>
    </location>
</feature>
<proteinExistence type="inferred from homology"/>
<keyword evidence="4" id="KW-0813">Transport</keyword>
<evidence type="ECO:0000256" key="10">
    <source>
        <dbReference type="SAM" id="MobiDB-lite"/>
    </source>
</evidence>
<dbReference type="PANTHER" id="PTHR13038">
    <property type="entry name" value="APG9 AUTOPHAGY 9"/>
    <property type="match status" value="1"/>
</dbReference>
<evidence type="ECO:0000256" key="2">
    <source>
        <dbReference type="ARBA" id="ARBA00006185"/>
    </source>
</evidence>
<comment type="similarity">
    <text evidence="2">Belongs to the ATG9 family.</text>
</comment>
<feature type="compositionally biased region" description="Low complexity" evidence="10">
    <location>
        <begin position="905"/>
        <end position="915"/>
    </location>
</feature>
<dbReference type="InterPro" id="IPR007241">
    <property type="entry name" value="Autophagy-rel_prot_9"/>
</dbReference>
<dbReference type="GO" id="GO:0034497">
    <property type="term" value="P:protein localization to phagophore assembly site"/>
    <property type="evidence" value="ECO:0007669"/>
    <property type="project" value="TreeGrafter"/>
</dbReference>
<accession>A0A2P6V2C1</accession>
<evidence type="ECO:0000256" key="5">
    <source>
        <dbReference type="ARBA" id="ARBA00022692"/>
    </source>
</evidence>
<organism evidence="12 13">
    <name type="scientific">Micractinium conductrix</name>
    <dbReference type="NCBI Taxonomy" id="554055"/>
    <lineage>
        <taxon>Eukaryota</taxon>
        <taxon>Viridiplantae</taxon>
        <taxon>Chlorophyta</taxon>
        <taxon>core chlorophytes</taxon>
        <taxon>Trebouxiophyceae</taxon>
        <taxon>Chlorellales</taxon>
        <taxon>Chlorellaceae</taxon>
        <taxon>Chlorella clade</taxon>
        <taxon>Micractinium</taxon>
    </lineage>
</organism>
<keyword evidence="7" id="KW-0072">Autophagy</keyword>
<feature type="transmembrane region" description="Helical" evidence="11">
    <location>
        <begin position="1087"/>
        <end position="1109"/>
    </location>
</feature>
<dbReference type="GO" id="GO:0005776">
    <property type="term" value="C:autophagosome"/>
    <property type="evidence" value="ECO:0007669"/>
    <property type="project" value="TreeGrafter"/>
</dbReference>
<dbReference type="GO" id="GO:0006869">
    <property type="term" value="P:lipid transport"/>
    <property type="evidence" value="ECO:0007669"/>
    <property type="project" value="UniProtKB-KW"/>
</dbReference>
<evidence type="ECO:0000256" key="9">
    <source>
        <dbReference type="ARBA" id="ARBA00023136"/>
    </source>
</evidence>
<evidence type="ECO:0000313" key="12">
    <source>
        <dbReference type="EMBL" id="PSC68230.1"/>
    </source>
</evidence>
<feature type="transmembrane region" description="Helical" evidence="11">
    <location>
        <begin position="220"/>
        <end position="245"/>
    </location>
</feature>
<comment type="caution">
    <text evidence="12">The sequence shown here is derived from an EMBL/GenBank/DDBJ whole genome shotgun (WGS) entry which is preliminary data.</text>
</comment>
<dbReference type="GO" id="GO:0034727">
    <property type="term" value="P:piecemeal microautophagy of the nucleus"/>
    <property type="evidence" value="ECO:0007669"/>
    <property type="project" value="TreeGrafter"/>
</dbReference>
<evidence type="ECO:0000256" key="11">
    <source>
        <dbReference type="SAM" id="Phobius"/>
    </source>
</evidence>
<protein>
    <recommendedName>
        <fullName evidence="3">Autophagy-related protein 9</fullName>
    </recommendedName>
</protein>
<dbReference type="Pfam" id="PF04109">
    <property type="entry name" value="ATG9"/>
    <property type="match status" value="1"/>
</dbReference>
<evidence type="ECO:0000256" key="1">
    <source>
        <dbReference type="ARBA" id="ARBA00004511"/>
    </source>
</evidence>
<feature type="region of interest" description="Disordered" evidence="10">
    <location>
        <begin position="957"/>
        <end position="986"/>
    </location>
</feature>
<dbReference type="PANTHER" id="PTHR13038:SF10">
    <property type="entry name" value="AUTOPHAGY-RELATED PROTEIN 9"/>
    <property type="match status" value="1"/>
</dbReference>
<feature type="compositionally biased region" description="Low complexity" evidence="10">
    <location>
        <begin position="927"/>
        <end position="942"/>
    </location>
</feature>
<dbReference type="GO" id="GO:0000422">
    <property type="term" value="P:autophagy of mitochondrion"/>
    <property type="evidence" value="ECO:0007669"/>
    <property type="project" value="TreeGrafter"/>
</dbReference>
<feature type="transmembrane region" description="Helical" evidence="11">
    <location>
        <begin position="1033"/>
        <end position="1052"/>
    </location>
</feature>
<feature type="transmembrane region" description="Helical" evidence="11">
    <location>
        <begin position="167"/>
        <end position="187"/>
    </location>
</feature>
<reference evidence="12 13" key="1">
    <citation type="journal article" date="2018" name="Plant J.">
        <title>Genome sequences of Chlorella sorokiniana UTEX 1602 and Micractinium conductrix SAG 241.80: implications to maltose excretion by a green alga.</title>
        <authorList>
            <person name="Arriola M.B."/>
            <person name="Velmurugan N."/>
            <person name="Zhang Y."/>
            <person name="Plunkett M.H."/>
            <person name="Hondzo H."/>
            <person name="Barney B.M."/>
        </authorList>
    </citation>
    <scope>NUCLEOTIDE SEQUENCE [LARGE SCALE GENOMIC DNA]</scope>
    <source>
        <strain evidence="12 13">SAG 241.80</strain>
    </source>
</reference>
<comment type="subcellular location">
    <subcellularLocation>
        <location evidence="1">Preautophagosomal structure membrane</location>
        <topology evidence="1">Multi-pass membrane protein</topology>
    </subcellularLocation>
</comment>
<keyword evidence="8" id="KW-0445">Lipid transport</keyword>
<feature type="transmembrane region" description="Helical" evidence="11">
    <location>
        <begin position="1059"/>
        <end position="1081"/>
    </location>
</feature>
<gene>
    <name evidence="12" type="ORF">C2E20_8178</name>
</gene>
<feature type="transmembrane region" description="Helical" evidence="11">
    <location>
        <begin position="1116"/>
        <end position="1138"/>
    </location>
</feature>
<feature type="transmembrane region" description="Helical" evidence="11">
    <location>
        <begin position="495"/>
        <end position="513"/>
    </location>
</feature>
<feature type="transmembrane region" description="Helical" evidence="11">
    <location>
        <begin position="1144"/>
        <end position="1164"/>
    </location>
</feature>
<feature type="compositionally biased region" description="Low complexity" evidence="10">
    <location>
        <begin position="777"/>
        <end position="811"/>
    </location>
</feature>
<name>A0A2P6V2C1_9CHLO</name>
<dbReference type="SUPFAM" id="SSF118359">
    <property type="entry name" value="Expressed protein At2g23090/F21P24.15"/>
    <property type="match status" value="1"/>
</dbReference>
<dbReference type="AlphaFoldDB" id="A0A2P6V2C1"/>
<dbReference type="OrthoDB" id="2020634at2759"/>
<evidence type="ECO:0000256" key="3">
    <source>
        <dbReference type="ARBA" id="ARBA00018074"/>
    </source>
</evidence>
<evidence type="ECO:0000256" key="4">
    <source>
        <dbReference type="ARBA" id="ARBA00022448"/>
    </source>
</evidence>
<feature type="compositionally biased region" description="Polar residues" evidence="10">
    <location>
        <begin position="871"/>
        <end position="891"/>
    </location>
</feature>